<dbReference type="Gene3D" id="2.70.150.10">
    <property type="entry name" value="Calcium-transporting ATPase, cytoplasmic transduction domain A"/>
    <property type="match status" value="1"/>
</dbReference>
<dbReference type="GO" id="GO:0016887">
    <property type="term" value="F:ATP hydrolysis activity"/>
    <property type="evidence" value="ECO:0007669"/>
    <property type="project" value="InterPro"/>
</dbReference>
<keyword evidence="8" id="KW-0067">ATP-binding</keyword>
<dbReference type="InterPro" id="IPR023214">
    <property type="entry name" value="HAD_sf"/>
</dbReference>
<dbReference type="Gene3D" id="3.40.50.1000">
    <property type="entry name" value="HAD superfamily/HAD-like"/>
    <property type="match status" value="1"/>
</dbReference>
<evidence type="ECO:0000256" key="9">
    <source>
        <dbReference type="ARBA" id="ARBA00022967"/>
    </source>
</evidence>
<feature type="transmembrane region" description="Helical" evidence="14">
    <location>
        <begin position="620"/>
        <end position="642"/>
    </location>
</feature>
<dbReference type="PANTHER" id="PTHR43520">
    <property type="entry name" value="ATP7, ISOFORM B"/>
    <property type="match status" value="1"/>
</dbReference>
<feature type="transmembrane region" description="Helical" evidence="14">
    <location>
        <begin position="103"/>
        <end position="122"/>
    </location>
</feature>
<dbReference type="NCBIfam" id="TIGR01511">
    <property type="entry name" value="ATPase-IB1_Cu"/>
    <property type="match status" value="1"/>
</dbReference>
<dbReference type="Gene3D" id="3.40.1110.10">
    <property type="entry name" value="Calcium-transporting ATPase, cytoplasmic domain N"/>
    <property type="match status" value="1"/>
</dbReference>
<dbReference type="InterPro" id="IPR008250">
    <property type="entry name" value="ATPase_P-typ_transduc_dom_A_sf"/>
</dbReference>
<dbReference type="GO" id="GO:0055070">
    <property type="term" value="P:copper ion homeostasis"/>
    <property type="evidence" value="ECO:0007669"/>
    <property type="project" value="TreeGrafter"/>
</dbReference>
<dbReference type="Proteomes" id="UP000016887">
    <property type="component" value="Chromosome"/>
</dbReference>
<evidence type="ECO:0000256" key="7">
    <source>
        <dbReference type="ARBA" id="ARBA00022741"/>
    </source>
</evidence>
<keyword evidence="5 14" id="KW-0812">Transmembrane</keyword>
<feature type="transmembrane region" description="Helical" evidence="14">
    <location>
        <begin position="36"/>
        <end position="58"/>
    </location>
</feature>
<dbReference type="PRINTS" id="PR00119">
    <property type="entry name" value="CATATPASE"/>
</dbReference>
<evidence type="ECO:0000256" key="4">
    <source>
        <dbReference type="ARBA" id="ARBA00022475"/>
    </source>
</evidence>
<dbReference type="InterPro" id="IPR018303">
    <property type="entry name" value="ATPase_P-typ_P_site"/>
</dbReference>
<name>U3TEQ9_9CREN</name>
<evidence type="ECO:0000256" key="13">
    <source>
        <dbReference type="SAM" id="MobiDB-lite"/>
    </source>
</evidence>
<dbReference type="AlphaFoldDB" id="U3TEQ9"/>
<keyword evidence="9" id="KW-1278">Translocase</keyword>
<keyword evidence="6" id="KW-0479">Metal-binding</keyword>
<dbReference type="STRING" id="1198449.ACAM_0984"/>
<evidence type="ECO:0000313" key="17">
    <source>
        <dbReference type="Proteomes" id="UP000016887"/>
    </source>
</evidence>
<dbReference type="SUPFAM" id="SSF81665">
    <property type="entry name" value="Calcium ATPase, transmembrane domain M"/>
    <property type="match status" value="1"/>
</dbReference>
<dbReference type="PRINTS" id="PR00120">
    <property type="entry name" value="HATPASE"/>
</dbReference>
<keyword evidence="17" id="KW-1185">Reference proteome</keyword>
<dbReference type="SFLD" id="SFLDG00002">
    <property type="entry name" value="C1.7:_P-type_atpase_like"/>
    <property type="match status" value="1"/>
</dbReference>
<keyword evidence="7" id="KW-0547">Nucleotide-binding</keyword>
<evidence type="ECO:0000259" key="15">
    <source>
        <dbReference type="Pfam" id="PF00122"/>
    </source>
</evidence>
<dbReference type="GO" id="GO:0005507">
    <property type="term" value="F:copper ion binding"/>
    <property type="evidence" value="ECO:0007669"/>
    <property type="project" value="TreeGrafter"/>
</dbReference>
<sequence>MMKMHGDHGNHGHDHHSRAKSRQDHADHAGEYKRRFIVSSILTVPILILSPSIQRWVLGSELAMPGSLPLLWGLSTAVYVYGGSPFLSGLVRELRRWTPGMMTLIGIAITTAYIYSSAVVFFIEGATFFWELATLIDVMLLGHWIEMKTISRASRALELLAKSLPATAHLVTEEGEIVNVDVSMVKPGDKVLVKPGEKMPVDGVVVEGVTSVDEALVTGESKPVTKRPGDKVIAGAVNLEGSIIVRAEKTGRETYIAQVIELIKSIQESKSRAQDISNRVAKWLTVIALTGGGFTAFTWLYLGQPATFALERAVTVMVIACPHALGLAVPLVIARSTALAAAKGILIRDRIGFEKAREVTAVVFDKTGTLTKGVFEVTDLVALGSMDPEEALAIAASLEGRSEHPIAQSIVRYAKSRGVKLRPVEDFRAMPGKGVVGRVNGIEAMVVSPGYLKEAGLEVSDGRVDTLVRQGKTVVFLLVNRRPAAAIALSDVIREESREAIATLKKMGIKPIMLTGDNRRVAEWVAKELGIDEFYAEVLPHEKVEVVRQVRSKGHIVAMVGDGVNDAPALIEADVGIAIGAGTDIAIESADIVLVKNDPRDVPVAIELSRKTYRKVVQNLAWATGYNAIALPLAAGILYPIGILLPPAAGAFLMSMSTVIVAVNATLLR</sequence>
<dbReference type="InterPro" id="IPR059000">
    <property type="entry name" value="ATPase_P-type_domA"/>
</dbReference>
<evidence type="ECO:0000256" key="2">
    <source>
        <dbReference type="ARBA" id="ARBA00006024"/>
    </source>
</evidence>
<dbReference type="PATRIC" id="fig|1198449.6.peg.994"/>
<evidence type="ECO:0000256" key="5">
    <source>
        <dbReference type="ARBA" id="ARBA00022692"/>
    </source>
</evidence>
<evidence type="ECO:0000256" key="3">
    <source>
        <dbReference type="ARBA" id="ARBA00022448"/>
    </source>
</evidence>
<reference evidence="16 17" key="1">
    <citation type="journal article" date="2013" name="Appl. Environ. Microbiol.">
        <title>Variation of the Virus-Related Elements within Syntenic Genomes of the Hyperthermophilic Archaeon Aeropyrum.</title>
        <authorList>
            <person name="Daifuku T."/>
            <person name="Yoshida T."/>
            <person name="Kitamura T."/>
            <person name="Kawaichi S."/>
            <person name="Inoue T."/>
            <person name="Nomura K."/>
            <person name="Yoshida Y."/>
            <person name="Kuno S."/>
            <person name="Sako Y."/>
        </authorList>
    </citation>
    <scope>NUCLEOTIDE SEQUENCE [LARGE SCALE GENOMIC DNA]</scope>
    <source>
        <strain evidence="16 17">SY1</strain>
    </source>
</reference>
<evidence type="ECO:0000256" key="11">
    <source>
        <dbReference type="ARBA" id="ARBA00023065"/>
    </source>
</evidence>
<gene>
    <name evidence="16" type="ORF">ACAM_0984</name>
</gene>
<accession>U3TEQ9</accession>
<dbReference type="InterPro" id="IPR023298">
    <property type="entry name" value="ATPase_P-typ_TM_dom_sf"/>
</dbReference>
<evidence type="ECO:0000256" key="14">
    <source>
        <dbReference type="SAM" id="Phobius"/>
    </source>
</evidence>
<evidence type="ECO:0000256" key="1">
    <source>
        <dbReference type="ARBA" id="ARBA00004651"/>
    </source>
</evidence>
<dbReference type="SUPFAM" id="SSF56784">
    <property type="entry name" value="HAD-like"/>
    <property type="match status" value="1"/>
</dbReference>
<protein>
    <submittedName>
        <fullName evidence="16">Cation transport ATPase</fullName>
    </submittedName>
</protein>
<dbReference type="NCBIfam" id="TIGR01494">
    <property type="entry name" value="ATPase_P-type"/>
    <property type="match status" value="1"/>
</dbReference>
<dbReference type="InterPro" id="IPR044492">
    <property type="entry name" value="P_typ_ATPase_HD_dom"/>
</dbReference>
<feature type="region of interest" description="Disordered" evidence="13">
    <location>
        <begin position="1"/>
        <end position="24"/>
    </location>
</feature>
<dbReference type="SUPFAM" id="SSF81653">
    <property type="entry name" value="Calcium ATPase, transduction domain A"/>
    <property type="match status" value="1"/>
</dbReference>
<evidence type="ECO:0000256" key="8">
    <source>
        <dbReference type="ARBA" id="ARBA00022840"/>
    </source>
</evidence>
<dbReference type="GO" id="GO:0043682">
    <property type="term" value="F:P-type divalent copper transporter activity"/>
    <property type="evidence" value="ECO:0007669"/>
    <property type="project" value="TreeGrafter"/>
</dbReference>
<feature type="transmembrane region" description="Helical" evidence="14">
    <location>
        <begin position="314"/>
        <end position="334"/>
    </location>
</feature>
<feature type="transmembrane region" description="Helical" evidence="14">
    <location>
        <begin position="280"/>
        <end position="302"/>
    </location>
</feature>
<dbReference type="GO" id="GO:0005886">
    <property type="term" value="C:plasma membrane"/>
    <property type="evidence" value="ECO:0007669"/>
    <property type="project" value="UniProtKB-SubCell"/>
</dbReference>
<dbReference type="Pfam" id="PF00702">
    <property type="entry name" value="Hydrolase"/>
    <property type="match status" value="1"/>
</dbReference>
<dbReference type="InterPro" id="IPR027256">
    <property type="entry name" value="P-typ_ATPase_IB"/>
</dbReference>
<dbReference type="PANTHER" id="PTHR43520:SF8">
    <property type="entry name" value="P-TYPE CU(+) TRANSPORTER"/>
    <property type="match status" value="1"/>
</dbReference>
<evidence type="ECO:0000313" key="16">
    <source>
        <dbReference type="EMBL" id="BAN90453.1"/>
    </source>
</evidence>
<feature type="transmembrane region" description="Helical" evidence="14">
    <location>
        <begin position="70"/>
        <end position="91"/>
    </location>
</feature>
<dbReference type="FunFam" id="3.40.50.1000:FF:000020">
    <property type="entry name" value="Probable cation-transporting P-type ATPase"/>
    <property type="match status" value="1"/>
</dbReference>
<feature type="domain" description="P-type ATPase A" evidence="15">
    <location>
        <begin position="164"/>
        <end position="263"/>
    </location>
</feature>
<proteinExistence type="inferred from homology"/>
<dbReference type="KEGG" id="acj:ACAM_0984"/>
<evidence type="ECO:0000256" key="12">
    <source>
        <dbReference type="ARBA" id="ARBA00023136"/>
    </source>
</evidence>
<feature type="transmembrane region" description="Helical" evidence="14">
    <location>
        <begin position="128"/>
        <end position="145"/>
    </location>
</feature>
<keyword evidence="12 14" id="KW-0472">Membrane</keyword>
<dbReference type="NCBIfam" id="TIGR01525">
    <property type="entry name" value="ATPase-IB_hvy"/>
    <property type="match status" value="1"/>
</dbReference>
<comment type="subcellular location">
    <subcellularLocation>
        <location evidence="1">Cell membrane</location>
        <topology evidence="1">Multi-pass membrane protein</topology>
    </subcellularLocation>
</comment>
<organism evidence="16 17">
    <name type="scientific">Aeropyrum camini SY1 = JCM 12091</name>
    <dbReference type="NCBI Taxonomy" id="1198449"/>
    <lineage>
        <taxon>Archaea</taxon>
        <taxon>Thermoproteota</taxon>
        <taxon>Thermoprotei</taxon>
        <taxon>Desulfurococcales</taxon>
        <taxon>Desulfurococcaceae</taxon>
        <taxon>Aeropyrum</taxon>
    </lineage>
</organism>
<keyword evidence="10 14" id="KW-1133">Transmembrane helix</keyword>
<keyword evidence="11" id="KW-0406">Ion transport</keyword>
<feature type="transmembrane region" description="Helical" evidence="14">
    <location>
        <begin position="648"/>
        <end position="668"/>
    </location>
</feature>
<dbReference type="InterPro" id="IPR023299">
    <property type="entry name" value="ATPase_P-typ_cyto_dom_N"/>
</dbReference>
<dbReference type="EMBL" id="AP012489">
    <property type="protein sequence ID" value="BAN90453.1"/>
    <property type="molecule type" value="Genomic_DNA"/>
</dbReference>
<dbReference type="GO" id="GO:0005524">
    <property type="term" value="F:ATP binding"/>
    <property type="evidence" value="ECO:0007669"/>
    <property type="project" value="UniProtKB-KW"/>
</dbReference>
<dbReference type="SFLD" id="SFLDF00027">
    <property type="entry name" value="p-type_atpase"/>
    <property type="match status" value="1"/>
</dbReference>
<dbReference type="InterPro" id="IPR036412">
    <property type="entry name" value="HAD-like_sf"/>
</dbReference>
<keyword evidence="4" id="KW-1003">Cell membrane</keyword>
<evidence type="ECO:0000256" key="10">
    <source>
        <dbReference type="ARBA" id="ARBA00022989"/>
    </source>
</evidence>
<keyword evidence="3" id="KW-0813">Transport</keyword>
<dbReference type="SFLD" id="SFLDS00003">
    <property type="entry name" value="Haloacid_Dehalogenase"/>
    <property type="match status" value="1"/>
</dbReference>
<feature type="compositionally biased region" description="Basic and acidic residues" evidence="13">
    <location>
        <begin position="1"/>
        <end position="12"/>
    </location>
</feature>
<dbReference type="PROSITE" id="PS00154">
    <property type="entry name" value="ATPASE_E1_E2"/>
    <property type="match status" value="1"/>
</dbReference>
<dbReference type="Pfam" id="PF00122">
    <property type="entry name" value="E1-E2_ATPase"/>
    <property type="match status" value="1"/>
</dbReference>
<dbReference type="FunFam" id="2.70.150.10:FF:000020">
    <property type="entry name" value="Copper-exporting P-type ATPase A"/>
    <property type="match status" value="1"/>
</dbReference>
<dbReference type="eggNOG" id="arCOG02763">
    <property type="taxonomic scope" value="Archaea"/>
</dbReference>
<comment type="similarity">
    <text evidence="2">Belongs to the cation transport ATPase (P-type) (TC 3.A.3) family. Type IB subfamily.</text>
</comment>
<dbReference type="InterPro" id="IPR001757">
    <property type="entry name" value="P_typ_ATPase"/>
</dbReference>
<evidence type="ECO:0000256" key="6">
    <source>
        <dbReference type="ARBA" id="ARBA00022723"/>
    </source>
</evidence>